<evidence type="ECO:0000313" key="4">
    <source>
        <dbReference type="Proteomes" id="UP000800038"/>
    </source>
</evidence>
<accession>A0A6A5SI83</accession>
<evidence type="ECO:0000259" key="2">
    <source>
        <dbReference type="PROSITE" id="PS51253"/>
    </source>
</evidence>
<keyword evidence="4" id="KW-1185">Reference proteome</keyword>
<gene>
    <name evidence="3" type="ORF">EJ02DRAFT_447676</name>
</gene>
<organism evidence="3 4">
    <name type="scientific">Clathrospora elynae</name>
    <dbReference type="NCBI Taxonomy" id="706981"/>
    <lineage>
        <taxon>Eukaryota</taxon>
        <taxon>Fungi</taxon>
        <taxon>Dikarya</taxon>
        <taxon>Ascomycota</taxon>
        <taxon>Pezizomycotina</taxon>
        <taxon>Dothideomycetes</taxon>
        <taxon>Pleosporomycetidae</taxon>
        <taxon>Pleosporales</taxon>
        <taxon>Diademaceae</taxon>
        <taxon>Clathrospora</taxon>
    </lineage>
</organism>
<dbReference type="Proteomes" id="UP000800038">
    <property type="component" value="Unassembled WGS sequence"/>
</dbReference>
<dbReference type="PROSITE" id="PS51253">
    <property type="entry name" value="HTH_CENPB"/>
    <property type="match status" value="1"/>
</dbReference>
<keyword evidence="1" id="KW-0238">DNA-binding</keyword>
<dbReference type="InterPro" id="IPR006600">
    <property type="entry name" value="HTH_CenpB_DNA-bd_dom"/>
</dbReference>
<dbReference type="AlphaFoldDB" id="A0A6A5SI83"/>
<sequence>MYPIQKATKEIKLRKGGASFLYLRVAKKYGINCHTLAQRHQGQTQPRRLTQLSLHPQHKTELIQYIKLLTKRRTPPSRTMIRNFALSLAGREVSESWVTRFMNRNSANLILRWQTAMDRNCHKADSEAKYSLALLHLQYGQKGLHDWCTWEIKEGL</sequence>
<dbReference type="GO" id="GO:0003677">
    <property type="term" value="F:DNA binding"/>
    <property type="evidence" value="ECO:0007669"/>
    <property type="project" value="UniProtKB-KW"/>
</dbReference>
<name>A0A6A5SI83_9PLEO</name>
<dbReference type="EMBL" id="ML976154">
    <property type="protein sequence ID" value="KAF1937087.1"/>
    <property type="molecule type" value="Genomic_DNA"/>
</dbReference>
<feature type="domain" description="HTH CENPB-type" evidence="2">
    <location>
        <begin position="46"/>
        <end position="111"/>
    </location>
</feature>
<dbReference type="Pfam" id="PF03221">
    <property type="entry name" value="HTH_Tnp_Tc5"/>
    <property type="match status" value="1"/>
</dbReference>
<reference evidence="3" key="1">
    <citation type="journal article" date="2020" name="Stud. Mycol.">
        <title>101 Dothideomycetes genomes: a test case for predicting lifestyles and emergence of pathogens.</title>
        <authorList>
            <person name="Haridas S."/>
            <person name="Albert R."/>
            <person name="Binder M."/>
            <person name="Bloem J."/>
            <person name="Labutti K."/>
            <person name="Salamov A."/>
            <person name="Andreopoulos B."/>
            <person name="Baker S."/>
            <person name="Barry K."/>
            <person name="Bills G."/>
            <person name="Bluhm B."/>
            <person name="Cannon C."/>
            <person name="Castanera R."/>
            <person name="Culley D."/>
            <person name="Daum C."/>
            <person name="Ezra D."/>
            <person name="Gonzalez J."/>
            <person name="Henrissat B."/>
            <person name="Kuo A."/>
            <person name="Liang C."/>
            <person name="Lipzen A."/>
            <person name="Lutzoni F."/>
            <person name="Magnuson J."/>
            <person name="Mondo S."/>
            <person name="Nolan M."/>
            <person name="Ohm R."/>
            <person name="Pangilinan J."/>
            <person name="Park H.-J."/>
            <person name="Ramirez L."/>
            <person name="Alfaro M."/>
            <person name="Sun H."/>
            <person name="Tritt A."/>
            <person name="Yoshinaga Y."/>
            <person name="Zwiers L.-H."/>
            <person name="Turgeon B."/>
            <person name="Goodwin S."/>
            <person name="Spatafora J."/>
            <person name="Crous P."/>
            <person name="Grigoriev I."/>
        </authorList>
    </citation>
    <scope>NUCLEOTIDE SEQUENCE</scope>
    <source>
        <strain evidence="3">CBS 161.51</strain>
    </source>
</reference>
<protein>
    <recommendedName>
        <fullName evidence="2">HTH CENPB-type domain-containing protein</fullName>
    </recommendedName>
</protein>
<proteinExistence type="predicted"/>
<dbReference type="OrthoDB" id="3942738at2759"/>
<evidence type="ECO:0000256" key="1">
    <source>
        <dbReference type="ARBA" id="ARBA00023125"/>
    </source>
</evidence>
<evidence type="ECO:0000313" key="3">
    <source>
        <dbReference type="EMBL" id="KAF1937087.1"/>
    </source>
</evidence>